<feature type="chain" id="PRO_5015881863" evidence="2">
    <location>
        <begin position="25"/>
        <end position="306"/>
    </location>
</feature>
<evidence type="ECO:0000313" key="3">
    <source>
        <dbReference type="EMBL" id="PWU88943.1"/>
    </source>
</evidence>
<feature type="compositionally biased region" description="Low complexity" evidence="1">
    <location>
        <begin position="223"/>
        <end position="235"/>
    </location>
</feature>
<dbReference type="VEuPathDB" id="TriTrypDB:TCDM_12643"/>
<accession>A0A2V2V3H4</accession>
<dbReference type="EMBL" id="PRFA01000065">
    <property type="protein sequence ID" value="PWU88943.1"/>
    <property type="molecule type" value="Genomic_DNA"/>
</dbReference>
<reference evidence="3 4" key="1">
    <citation type="journal article" date="2018" name="Microb. Genom.">
        <title>Expanding an expanded genome: long-read sequencing of Trypanosoma cruzi.</title>
        <authorList>
            <person name="Berna L."/>
            <person name="Rodriguez M."/>
            <person name="Chiribao M.L."/>
            <person name="Parodi-Talice A."/>
            <person name="Pita S."/>
            <person name="Rijo G."/>
            <person name="Alvarez-Valin F."/>
            <person name="Robello C."/>
        </authorList>
    </citation>
    <scope>NUCLEOTIDE SEQUENCE [LARGE SCALE GENOMIC DNA]</scope>
    <source>
        <strain evidence="3 4">Dm28c</strain>
    </source>
</reference>
<dbReference type="VEuPathDB" id="TriTrypDB:ECC02_010474"/>
<dbReference type="VEuPathDB" id="TriTrypDB:TcG_11050"/>
<dbReference type="VEuPathDB" id="TriTrypDB:TcCLB.510583.10"/>
<evidence type="ECO:0000256" key="1">
    <source>
        <dbReference type="SAM" id="MobiDB-lite"/>
    </source>
</evidence>
<dbReference type="InterPro" id="IPR000458">
    <property type="entry name" value="Tryp_mucin"/>
</dbReference>
<sequence length="306" mass="30718">MMTTCRLLCALLVLALCCCPSVCAEEAQEATEGHGDTNDPNLSSPLPKSKPAAPNGGVAGPAASAPGGIPAKGQVEAAENSATEPAAAEIESEAPVLDDLEPKVNTVPNTSLTEGANGNKGSDIDTIQTADQTDNNVEVVTETTESITTTVSPENNKRPEAKGKGANSLPHATEDKQGTGNSGSSSLGSSADSGRSAVEGDFTVPEPQSNNAPNTTQTEVNNGTTGPRSGTSSSPDQTGRNAEDAAKTTTNTTTQAPSTTTTEAPAVSATRAPSRLREIDGSLSSSAWVCAPLVPAASALAYTALG</sequence>
<evidence type="ECO:0000256" key="2">
    <source>
        <dbReference type="SAM" id="SignalP"/>
    </source>
</evidence>
<feature type="compositionally biased region" description="Low complexity" evidence="1">
    <location>
        <begin position="124"/>
        <end position="154"/>
    </location>
</feature>
<feature type="compositionally biased region" description="Low complexity" evidence="1">
    <location>
        <begin position="247"/>
        <end position="270"/>
    </location>
</feature>
<proteinExistence type="predicted"/>
<protein>
    <submittedName>
        <fullName evidence="3">Putative mucin TcMUCII</fullName>
    </submittedName>
</protein>
<feature type="compositionally biased region" description="Polar residues" evidence="1">
    <location>
        <begin position="106"/>
        <end position="120"/>
    </location>
</feature>
<evidence type="ECO:0000313" key="4">
    <source>
        <dbReference type="Proteomes" id="UP000246121"/>
    </source>
</evidence>
<dbReference type="Proteomes" id="UP000246121">
    <property type="component" value="Unassembled WGS sequence"/>
</dbReference>
<dbReference type="VEuPathDB" id="TriTrypDB:TcCLB.508365.290"/>
<dbReference type="AlphaFoldDB" id="A0A2V2V3H4"/>
<dbReference type="VEuPathDB" id="TriTrypDB:C3747_77g174"/>
<feature type="region of interest" description="Disordered" evidence="1">
    <location>
        <begin position="32"/>
        <end position="274"/>
    </location>
</feature>
<comment type="caution">
    <text evidence="3">The sequence shown here is derived from an EMBL/GenBank/DDBJ whole genome shotgun (WGS) entry which is preliminary data.</text>
</comment>
<dbReference type="Pfam" id="PF01456">
    <property type="entry name" value="Mucin"/>
    <property type="match status" value="1"/>
</dbReference>
<dbReference type="VEuPathDB" id="TriTrypDB:BCY84_08379"/>
<dbReference type="VEuPathDB" id="TriTrypDB:TCSYLVIO_000102"/>
<name>A0A2V2V3H4_TRYCR</name>
<keyword evidence="2" id="KW-0732">Signal</keyword>
<dbReference type="VEuPathDB" id="TriTrypDB:C4B63_65g60"/>
<dbReference type="VEuPathDB" id="TriTrypDB:TcCL_NonESM01325"/>
<feature type="compositionally biased region" description="Low complexity" evidence="1">
    <location>
        <begin position="178"/>
        <end position="196"/>
    </location>
</feature>
<gene>
    <name evidence="3" type="ORF">C4B63_65g60</name>
</gene>
<feature type="compositionally biased region" description="Acidic residues" evidence="1">
    <location>
        <begin position="90"/>
        <end position="99"/>
    </location>
</feature>
<feature type="compositionally biased region" description="Low complexity" evidence="1">
    <location>
        <begin position="40"/>
        <end position="89"/>
    </location>
</feature>
<dbReference type="VEuPathDB" id="TriTrypDB:TcBrA4_0164850"/>
<feature type="signal peptide" evidence="2">
    <location>
        <begin position="1"/>
        <end position="24"/>
    </location>
</feature>
<dbReference type="VEuPathDB" id="TriTrypDB:TcCLB.506409.100"/>
<organism evidence="3 4">
    <name type="scientific">Trypanosoma cruzi</name>
    <dbReference type="NCBI Taxonomy" id="5693"/>
    <lineage>
        <taxon>Eukaryota</taxon>
        <taxon>Discoba</taxon>
        <taxon>Euglenozoa</taxon>
        <taxon>Kinetoplastea</taxon>
        <taxon>Metakinetoplastina</taxon>
        <taxon>Trypanosomatida</taxon>
        <taxon>Trypanosomatidae</taxon>
        <taxon>Trypanosoma</taxon>
        <taxon>Schizotrypanum</taxon>
    </lineage>
</organism>
<feature type="compositionally biased region" description="Polar residues" evidence="1">
    <location>
        <begin position="206"/>
        <end position="222"/>
    </location>
</feature>